<dbReference type="STRING" id="643562.Daes_0536"/>
<dbReference type="InterPro" id="IPR027383">
    <property type="entry name" value="Znf_put"/>
</dbReference>
<dbReference type="RefSeq" id="WP_013513492.1">
    <property type="nucleotide sequence ID" value="NC_014844.1"/>
</dbReference>
<evidence type="ECO:0000259" key="1">
    <source>
        <dbReference type="Pfam" id="PF13490"/>
    </source>
</evidence>
<reference evidence="3" key="1">
    <citation type="submission" date="2010-12" db="EMBL/GenBank/DDBJ databases">
        <title>Complete sequence of Desulfovibrio aespoeensis Aspo-2.</title>
        <authorList>
            <consortium name="US DOE Joint Genome Institute"/>
            <person name="Lucas S."/>
            <person name="Copeland A."/>
            <person name="Lapidus A."/>
            <person name="Cheng J.-F."/>
            <person name="Goodwin L."/>
            <person name="Pitluck S."/>
            <person name="Chertkov O."/>
            <person name="Misra M."/>
            <person name="Detter J.C."/>
            <person name="Han C."/>
            <person name="Tapia R."/>
            <person name="Land M."/>
            <person name="Hauser L."/>
            <person name="Kyrpides N."/>
            <person name="Ivanova N."/>
            <person name="Ovchinnikova G."/>
            <person name="Pedersen K."/>
            <person name="Jagevall S."/>
            <person name="Hazen T."/>
            <person name="Woyke T."/>
        </authorList>
    </citation>
    <scope>NUCLEOTIDE SEQUENCE [LARGE SCALE GENOMIC DNA]</scope>
    <source>
        <strain evidence="3">ATCC 700646 / DSM 10631 / Aspo-2</strain>
    </source>
</reference>
<sequence>MTGCNKHRARLGAYLDGELADQDQRECERHLAGCPACRAVLDELKGLAPVLRALGAAPVPHGLTARILAGAADRQRSFLPAVVRAWIYEIRAVSWLDGSLTAATLCAVIVIGGFMGWTSHAPGESATQTAHEARPELFDTFGALPGASIEAATLDLLTGDLLTGDQSVRDL</sequence>
<dbReference type="Pfam" id="PF13490">
    <property type="entry name" value="zf-HC2"/>
    <property type="match status" value="1"/>
</dbReference>
<proteinExistence type="predicted"/>
<accession>E6VY98</accession>
<name>E6VY98_PSEA9</name>
<protein>
    <recommendedName>
        <fullName evidence="1">Putative zinc-finger domain-containing protein</fullName>
    </recommendedName>
</protein>
<organism evidence="2 3">
    <name type="scientific">Pseudodesulfovibrio aespoeensis (strain ATCC 700646 / DSM 10631 / Aspo-2)</name>
    <name type="common">Desulfovibrio aespoeensis</name>
    <dbReference type="NCBI Taxonomy" id="643562"/>
    <lineage>
        <taxon>Bacteria</taxon>
        <taxon>Pseudomonadati</taxon>
        <taxon>Thermodesulfobacteriota</taxon>
        <taxon>Desulfovibrionia</taxon>
        <taxon>Desulfovibrionales</taxon>
        <taxon>Desulfovibrionaceae</taxon>
    </lineage>
</organism>
<dbReference type="InterPro" id="IPR041916">
    <property type="entry name" value="Anti_sigma_zinc_sf"/>
</dbReference>
<dbReference type="EMBL" id="CP002431">
    <property type="protein sequence ID" value="ADU61556.1"/>
    <property type="molecule type" value="Genomic_DNA"/>
</dbReference>
<dbReference type="HOGENOM" id="CLU_1675060_0_0_7"/>
<keyword evidence="3" id="KW-1185">Reference proteome</keyword>
<dbReference type="KEGG" id="das:Daes_0536"/>
<feature type="domain" description="Putative zinc-finger" evidence="1">
    <location>
        <begin position="4"/>
        <end position="38"/>
    </location>
</feature>
<reference evidence="2 3" key="2">
    <citation type="journal article" date="2014" name="Genome Announc.">
        <title>Complete Genome Sequence of the Subsurface, Mesophilic Sulfate-Reducing Bacterium Desulfovibrio aespoeensis Aspo-2.</title>
        <authorList>
            <person name="Pedersen K."/>
            <person name="Bengtsson A."/>
            <person name="Edlund J."/>
            <person name="Rabe L."/>
            <person name="Hazen T."/>
            <person name="Chakraborty R."/>
            <person name="Goodwin L."/>
            <person name="Shapiro N."/>
        </authorList>
    </citation>
    <scope>NUCLEOTIDE SEQUENCE [LARGE SCALE GENOMIC DNA]</scope>
    <source>
        <strain evidence="3">ATCC 700646 / DSM 10631 / Aspo-2</strain>
    </source>
</reference>
<evidence type="ECO:0000313" key="2">
    <source>
        <dbReference type="EMBL" id="ADU61556.1"/>
    </source>
</evidence>
<evidence type="ECO:0000313" key="3">
    <source>
        <dbReference type="Proteomes" id="UP000002191"/>
    </source>
</evidence>
<dbReference type="Gene3D" id="1.10.10.1320">
    <property type="entry name" value="Anti-sigma factor, zinc-finger domain"/>
    <property type="match status" value="1"/>
</dbReference>
<dbReference type="eggNOG" id="ENOG5033C5H">
    <property type="taxonomic scope" value="Bacteria"/>
</dbReference>
<dbReference type="OrthoDB" id="5465056at2"/>
<gene>
    <name evidence="2" type="ordered locus">Daes_0536</name>
</gene>
<dbReference type="Proteomes" id="UP000002191">
    <property type="component" value="Chromosome"/>
</dbReference>
<dbReference type="AlphaFoldDB" id="E6VY98"/>